<feature type="binding site" evidence="3">
    <location>
        <position position="314"/>
    </location>
    <ligand>
        <name>substrate</name>
    </ligand>
</feature>
<dbReference type="Gene3D" id="1.10.275.10">
    <property type="entry name" value="Fumarase/aspartase (N-terminal domain)"/>
    <property type="match status" value="1"/>
</dbReference>
<name>A0ABW1STR3_9LACO</name>
<dbReference type="InterPro" id="IPR005677">
    <property type="entry name" value="Fum_hydII"/>
</dbReference>
<comment type="caution">
    <text evidence="6">The sequence shown here is derived from an EMBL/GenBank/DDBJ whole genome shotgun (WGS) entry which is preliminary data.</text>
</comment>
<comment type="subcellular location">
    <subcellularLocation>
        <location evidence="3">Cytoplasm</location>
    </subcellularLocation>
</comment>
<evidence type="ECO:0000313" key="7">
    <source>
        <dbReference type="Proteomes" id="UP001596254"/>
    </source>
</evidence>
<dbReference type="InterPro" id="IPR018951">
    <property type="entry name" value="Fumarase_C_C"/>
</dbReference>
<comment type="miscellaneous">
    <text evidence="3">There are 2 substrate-binding sites: the catalytic A site, and the non-catalytic B site that may play a role in the transfer of substrate or product between the active site and the solvent. Alternatively, the B site may bind allosteric effectors.</text>
</comment>
<dbReference type="PANTHER" id="PTHR11444:SF1">
    <property type="entry name" value="FUMARATE HYDRATASE, MITOCHONDRIAL"/>
    <property type="match status" value="1"/>
</dbReference>
<feature type="binding site" evidence="3">
    <location>
        <begin position="319"/>
        <end position="321"/>
    </location>
    <ligand>
        <name>substrate</name>
    </ligand>
</feature>
<feature type="binding site" evidence="3">
    <location>
        <begin position="99"/>
        <end position="101"/>
    </location>
    <ligand>
        <name>substrate</name>
    </ligand>
</feature>
<dbReference type="Pfam" id="PF00206">
    <property type="entry name" value="Lyase_1"/>
    <property type="match status" value="1"/>
</dbReference>
<dbReference type="SUPFAM" id="SSF48557">
    <property type="entry name" value="L-aspartase-like"/>
    <property type="match status" value="1"/>
</dbReference>
<protein>
    <recommendedName>
        <fullName evidence="3">Fumarate hydratase class II</fullName>
        <shortName evidence="3">Fumarase C</shortName>
        <ecNumber evidence="3">4.2.1.2</ecNumber>
    </recommendedName>
    <alternativeName>
        <fullName evidence="3">Aerobic fumarase</fullName>
    </alternativeName>
    <alternativeName>
        <fullName evidence="3">Iron-independent fumarase</fullName>
    </alternativeName>
</protein>
<feature type="domain" description="Fumarate lyase N-terminal" evidence="4">
    <location>
        <begin position="11"/>
        <end position="337"/>
    </location>
</feature>
<dbReference type="Gene3D" id="1.10.40.30">
    <property type="entry name" value="Fumarase/aspartase (C-terminal domain)"/>
    <property type="match status" value="1"/>
</dbReference>
<evidence type="ECO:0000256" key="2">
    <source>
        <dbReference type="ARBA" id="ARBA00023239"/>
    </source>
</evidence>
<comment type="catalytic activity">
    <reaction evidence="3">
        <text>(S)-malate = fumarate + H2O</text>
        <dbReference type="Rhea" id="RHEA:12460"/>
        <dbReference type="ChEBI" id="CHEBI:15377"/>
        <dbReference type="ChEBI" id="CHEBI:15589"/>
        <dbReference type="ChEBI" id="CHEBI:29806"/>
        <dbReference type="EC" id="4.2.1.2"/>
    </reaction>
</comment>
<dbReference type="PANTHER" id="PTHR11444">
    <property type="entry name" value="ASPARTATEAMMONIA/ARGININOSUCCINATE/ADENYLOSUCCINATE LYASE"/>
    <property type="match status" value="1"/>
</dbReference>
<comment type="subunit">
    <text evidence="3">Homotetramer.</text>
</comment>
<comment type="similarity">
    <text evidence="1 3">Belongs to the class-II fumarase/aspartase family. Fumarase subfamily.</text>
</comment>
<dbReference type="InterPro" id="IPR000362">
    <property type="entry name" value="Fumarate_lyase_fam"/>
</dbReference>
<feature type="domain" description="Fumarase C C-terminal" evidence="5">
    <location>
        <begin position="404"/>
        <end position="456"/>
    </location>
</feature>
<dbReference type="InterPro" id="IPR024083">
    <property type="entry name" value="Fumarase/histidase_N"/>
</dbReference>
<evidence type="ECO:0000256" key="3">
    <source>
        <dbReference type="HAMAP-Rule" id="MF_00743"/>
    </source>
</evidence>
<keyword evidence="7" id="KW-1185">Reference proteome</keyword>
<dbReference type="InterPro" id="IPR022761">
    <property type="entry name" value="Fumarate_lyase_N"/>
</dbReference>
<organism evidence="6 7">
    <name type="scientific">Levilactobacillus tongjiangensis</name>
    <dbReference type="NCBI Taxonomy" id="2486023"/>
    <lineage>
        <taxon>Bacteria</taxon>
        <taxon>Bacillati</taxon>
        <taxon>Bacillota</taxon>
        <taxon>Bacilli</taxon>
        <taxon>Lactobacillales</taxon>
        <taxon>Lactobacillaceae</taxon>
        <taxon>Levilactobacillus</taxon>
    </lineage>
</organism>
<dbReference type="InterPro" id="IPR020557">
    <property type="entry name" value="Fumarate_lyase_CS"/>
</dbReference>
<comment type="caution">
    <text evidence="3">Lacks conserved residue(s) required for the propagation of feature annotation.</text>
</comment>
<dbReference type="RefSeq" id="WP_125691525.1">
    <property type="nucleotide sequence ID" value="NZ_JBHSSK010000022.1"/>
</dbReference>
<reference evidence="7" key="1">
    <citation type="journal article" date="2019" name="Int. J. Syst. Evol. Microbiol.">
        <title>The Global Catalogue of Microorganisms (GCM) 10K type strain sequencing project: providing services to taxonomists for standard genome sequencing and annotation.</title>
        <authorList>
            <consortium name="The Broad Institute Genomics Platform"/>
            <consortium name="The Broad Institute Genome Sequencing Center for Infectious Disease"/>
            <person name="Wu L."/>
            <person name="Ma J."/>
        </authorList>
    </citation>
    <scope>NUCLEOTIDE SEQUENCE [LARGE SCALE GENOMIC DNA]</scope>
    <source>
        <strain evidence="7">CCM 8905</strain>
    </source>
</reference>
<dbReference type="Gene3D" id="1.20.200.10">
    <property type="entry name" value="Fumarase/aspartase (Central domain)"/>
    <property type="match status" value="1"/>
</dbReference>
<dbReference type="HAMAP" id="MF_00743">
    <property type="entry name" value="FumaraseC"/>
    <property type="match status" value="1"/>
</dbReference>
<feature type="binding site" evidence="3">
    <location>
        <position position="182"/>
    </location>
    <ligand>
        <name>substrate</name>
    </ligand>
</feature>
<dbReference type="Pfam" id="PF10415">
    <property type="entry name" value="FumaraseC_C"/>
    <property type="match status" value="1"/>
</dbReference>
<dbReference type="Proteomes" id="UP001596254">
    <property type="component" value="Unassembled WGS sequence"/>
</dbReference>
<dbReference type="InterPro" id="IPR008948">
    <property type="entry name" value="L-Aspartase-like"/>
</dbReference>
<dbReference type="GO" id="GO:0004333">
    <property type="term" value="F:fumarate hydratase activity"/>
    <property type="evidence" value="ECO:0007669"/>
    <property type="project" value="UniProtKB-EC"/>
</dbReference>
<dbReference type="PRINTS" id="PR00149">
    <property type="entry name" value="FUMRATELYASE"/>
</dbReference>
<keyword evidence="3" id="KW-0816">Tricarboxylic acid cycle</keyword>
<dbReference type="PROSITE" id="PS00163">
    <property type="entry name" value="FUMARATE_LYASES"/>
    <property type="match status" value="1"/>
</dbReference>
<dbReference type="EC" id="4.2.1.2" evidence="3"/>
<feature type="site" description="Important for catalytic activity" evidence="3">
    <location>
        <position position="326"/>
    </location>
</feature>
<gene>
    <name evidence="3" type="primary">fumC</name>
    <name evidence="6" type="ORF">ACFP1G_08430</name>
</gene>
<evidence type="ECO:0000259" key="5">
    <source>
        <dbReference type="Pfam" id="PF10415"/>
    </source>
</evidence>
<evidence type="ECO:0000313" key="6">
    <source>
        <dbReference type="EMBL" id="MFC6207503.1"/>
    </source>
</evidence>
<feature type="active site" evidence="3">
    <location>
        <position position="313"/>
    </location>
</feature>
<dbReference type="EMBL" id="JBHSSK010000022">
    <property type="protein sequence ID" value="MFC6207503.1"/>
    <property type="molecule type" value="Genomic_DNA"/>
</dbReference>
<evidence type="ECO:0000259" key="4">
    <source>
        <dbReference type="Pfam" id="PF00206"/>
    </source>
</evidence>
<feature type="active site" description="Proton donor/acceptor" evidence="3">
    <location>
        <position position="183"/>
    </location>
</feature>
<keyword evidence="2 3" id="KW-0456">Lyase</keyword>
<feature type="binding site" evidence="3">
    <location>
        <begin position="135"/>
        <end position="137"/>
    </location>
    <ligand>
        <name>substrate</name>
    </ligand>
</feature>
<accession>A0ABW1STR3</accession>
<proteinExistence type="inferred from homology"/>
<comment type="pathway">
    <text evidence="3">Carbohydrate metabolism; tricarboxylic acid cycle; (S)-malate from fumarate: step 1/1.</text>
</comment>
<sequence>MDYREEADTLGTVKVPAKALWGPQTERSRHNFTTGPLMPMVLIRALLQLKRAAAIANRDLGEIQMAKAQLIIRATEDLLNLSDSQLQQDFPLRVYQTGSGTQTNMNVNEVIAHQTVTYDPTSGVLPNDDVNRGQSSNDTFPTAMAVTSTVAVTKLVTQLDTLITELQTKQQEYWQVVKIGRTHLQDATPLTFGQEISGWVSTLQHDRDYLTSLAPTLGELPIGGTAVGTGLNAAPGFAAAVAAELSQAYQQTFTADTNKFFGLAAHSGLTVVHGAIRTLAGDLLKIANDIRFLASGPRAGYNELNIPANEPGSSIMPGKVNPTQAEALTMAATRVMGNDVTISMAASQGNFELNVYKPVIIATFLESTDLLSGTIASFTTKLIHGLTVNADRMTELVDQSLMTVTALSPHIGYHASAEIAQQAEREGTTLRAAAIQSGKVTAAQFDEWVDPLAMTNNNRTRN</sequence>
<keyword evidence="3" id="KW-0963">Cytoplasm</keyword>
<comment type="function">
    <text evidence="3">Involved in the TCA cycle. Catalyzes the stereospecific interconversion of fumarate to L-malate.</text>
</comment>
<evidence type="ECO:0000256" key="1">
    <source>
        <dbReference type="ARBA" id="ARBA00009084"/>
    </source>
</evidence>